<dbReference type="EMBL" id="CADCTR010000728">
    <property type="protein sequence ID" value="CAA9260508.1"/>
    <property type="molecule type" value="Genomic_DNA"/>
</dbReference>
<keyword evidence="1" id="KW-0732">Signal</keyword>
<protein>
    <submittedName>
        <fullName evidence="2">Uncharacterized protein</fullName>
    </submittedName>
</protein>
<dbReference type="AlphaFoldDB" id="A0A6J4IUQ5"/>
<evidence type="ECO:0000313" key="2">
    <source>
        <dbReference type="EMBL" id="CAA9260508.1"/>
    </source>
</evidence>
<name>A0A6J4IUQ5_9CHLR</name>
<sequence>MLVVWRLSLLALVSLGALCDNTLAMNPLHITSVNDPATPVQRQVSTS</sequence>
<feature type="chain" id="PRO_5026742894" evidence="1">
    <location>
        <begin position="20"/>
        <end position="47"/>
    </location>
</feature>
<organism evidence="2">
    <name type="scientific">uncultured Chloroflexia bacterium</name>
    <dbReference type="NCBI Taxonomy" id="1672391"/>
    <lineage>
        <taxon>Bacteria</taxon>
        <taxon>Bacillati</taxon>
        <taxon>Chloroflexota</taxon>
        <taxon>Chloroflexia</taxon>
        <taxon>environmental samples</taxon>
    </lineage>
</organism>
<proteinExistence type="predicted"/>
<feature type="signal peptide" evidence="1">
    <location>
        <begin position="1"/>
        <end position="19"/>
    </location>
</feature>
<accession>A0A6J4IUQ5</accession>
<evidence type="ECO:0000256" key="1">
    <source>
        <dbReference type="SAM" id="SignalP"/>
    </source>
</evidence>
<gene>
    <name evidence="2" type="ORF">AVDCRST_MAG93-2161</name>
</gene>
<reference evidence="2" key="1">
    <citation type="submission" date="2020-02" db="EMBL/GenBank/DDBJ databases">
        <authorList>
            <person name="Meier V. D."/>
        </authorList>
    </citation>
    <scope>NUCLEOTIDE SEQUENCE</scope>
    <source>
        <strain evidence="2">AVDCRST_MAG93</strain>
    </source>
</reference>